<keyword evidence="13" id="KW-1185">Reference proteome</keyword>
<dbReference type="PROSITE" id="PS50259">
    <property type="entry name" value="G_PROTEIN_RECEP_F3_4"/>
    <property type="match status" value="1"/>
</dbReference>
<evidence type="ECO:0000313" key="12">
    <source>
        <dbReference type="EMBL" id="CAB9520220.1"/>
    </source>
</evidence>
<comment type="caution">
    <text evidence="12">The sequence shown here is derived from an EMBL/GenBank/DDBJ whole genome shotgun (WGS) entry which is preliminary data.</text>
</comment>
<feature type="transmembrane region" description="Helical" evidence="7">
    <location>
        <begin position="534"/>
        <end position="558"/>
    </location>
</feature>
<dbReference type="EMBL" id="CAICTM010001081">
    <property type="protein sequence ID" value="CAB9520220.1"/>
    <property type="molecule type" value="Genomic_DNA"/>
</dbReference>
<name>A0A9N8EKM5_9STRA</name>
<dbReference type="InterPro" id="IPR001054">
    <property type="entry name" value="A/G_cyclase"/>
</dbReference>
<dbReference type="GO" id="GO:0035556">
    <property type="term" value="P:intracellular signal transduction"/>
    <property type="evidence" value="ECO:0007669"/>
    <property type="project" value="InterPro"/>
</dbReference>
<dbReference type="Gene3D" id="1.10.1300.10">
    <property type="entry name" value="3'5'-cyclic nucleotide phosphodiesterase, catalytic domain"/>
    <property type="match status" value="1"/>
</dbReference>
<evidence type="ECO:0000256" key="3">
    <source>
        <dbReference type="ARBA" id="ARBA00022741"/>
    </source>
</evidence>
<evidence type="ECO:0000256" key="7">
    <source>
        <dbReference type="SAM" id="Phobius"/>
    </source>
</evidence>
<dbReference type="PROSITE" id="PS51845">
    <property type="entry name" value="PDEASE_I_2"/>
    <property type="match status" value="1"/>
</dbReference>
<feature type="domain" description="Guanylate cyclase" evidence="9">
    <location>
        <begin position="811"/>
        <end position="945"/>
    </location>
</feature>
<feature type="chain" id="PRO_5040322008" evidence="8">
    <location>
        <begin position="24"/>
        <end position="1471"/>
    </location>
</feature>
<evidence type="ECO:0000256" key="2">
    <source>
        <dbReference type="ARBA" id="ARBA00022692"/>
    </source>
</evidence>
<evidence type="ECO:0000256" key="5">
    <source>
        <dbReference type="ARBA" id="ARBA00023136"/>
    </source>
</evidence>
<dbReference type="GO" id="GO:0004016">
    <property type="term" value="F:adenylate cyclase activity"/>
    <property type="evidence" value="ECO:0007669"/>
    <property type="project" value="TreeGrafter"/>
</dbReference>
<keyword evidence="4 7" id="KW-1133">Transmembrane helix</keyword>
<dbReference type="Gene3D" id="3.30.70.1230">
    <property type="entry name" value="Nucleotide cyclase"/>
    <property type="match status" value="1"/>
</dbReference>
<evidence type="ECO:0000259" key="10">
    <source>
        <dbReference type="PROSITE" id="PS50259"/>
    </source>
</evidence>
<feature type="transmembrane region" description="Helical" evidence="7">
    <location>
        <begin position="601"/>
        <end position="623"/>
    </location>
</feature>
<evidence type="ECO:0000259" key="9">
    <source>
        <dbReference type="PROSITE" id="PS50125"/>
    </source>
</evidence>
<reference evidence="12" key="1">
    <citation type="submission" date="2020-06" db="EMBL/GenBank/DDBJ databases">
        <authorList>
            <consortium name="Plant Systems Biology data submission"/>
        </authorList>
    </citation>
    <scope>NUCLEOTIDE SEQUENCE</scope>
    <source>
        <strain evidence="12">D6</strain>
    </source>
</reference>
<dbReference type="GO" id="GO:0004114">
    <property type="term" value="F:3',5'-cyclic-nucleotide phosphodiesterase activity"/>
    <property type="evidence" value="ECO:0007669"/>
    <property type="project" value="InterPro"/>
</dbReference>
<dbReference type="InterPro" id="IPR002073">
    <property type="entry name" value="PDEase_catalytic_dom"/>
</dbReference>
<keyword evidence="12" id="KW-0675">Receptor</keyword>
<dbReference type="InterPro" id="IPR017978">
    <property type="entry name" value="GPCR_3_C"/>
</dbReference>
<comment type="subcellular location">
    <subcellularLocation>
        <location evidence="1">Membrane</location>
        <topology evidence="1">Multi-pass membrane protein</topology>
    </subcellularLocation>
</comment>
<accession>A0A9N8EKM5</accession>
<dbReference type="OrthoDB" id="432756at2759"/>
<dbReference type="PROSITE" id="PS50125">
    <property type="entry name" value="GUANYLATE_CYCLASE_2"/>
    <property type="match status" value="1"/>
</dbReference>
<dbReference type="Pfam" id="PF00233">
    <property type="entry name" value="PDEase_I"/>
    <property type="match status" value="1"/>
</dbReference>
<keyword evidence="6" id="KW-0456">Lyase</keyword>
<feature type="domain" description="G-protein coupled receptors family 3 profile" evidence="10">
    <location>
        <begin position="534"/>
        <end position="789"/>
    </location>
</feature>
<feature type="transmembrane region" description="Helical" evidence="7">
    <location>
        <begin position="735"/>
        <end position="757"/>
    </location>
</feature>
<keyword evidence="2 7" id="KW-0812">Transmembrane</keyword>
<dbReference type="Pfam" id="PF00211">
    <property type="entry name" value="Guanylate_cyc"/>
    <property type="match status" value="1"/>
</dbReference>
<evidence type="ECO:0000259" key="11">
    <source>
        <dbReference type="PROSITE" id="PS51845"/>
    </source>
</evidence>
<proteinExistence type="predicted"/>
<evidence type="ECO:0000256" key="8">
    <source>
        <dbReference type="SAM" id="SignalP"/>
    </source>
</evidence>
<dbReference type="GO" id="GO:0000166">
    <property type="term" value="F:nucleotide binding"/>
    <property type="evidence" value="ECO:0007669"/>
    <property type="project" value="UniProtKB-KW"/>
</dbReference>
<evidence type="ECO:0000313" key="13">
    <source>
        <dbReference type="Proteomes" id="UP001153069"/>
    </source>
</evidence>
<evidence type="ECO:0000256" key="4">
    <source>
        <dbReference type="ARBA" id="ARBA00022989"/>
    </source>
</evidence>
<dbReference type="SMART" id="SM00044">
    <property type="entry name" value="CYCc"/>
    <property type="match status" value="1"/>
</dbReference>
<dbReference type="SUPFAM" id="SSF55073">
    <property type="entry name" value="Nucleotide cyclase"/>
    <property type="match status" value="1"/>
</dbReference>
<dbReference type="GO" id="GO:0004383">
    <property type="term" value="F:guanylate cyclase activity"/>
    <property type="evidence" value="ECO:0007669"/>
    <property type="project" value="TreeGrafter"/>
</dbReference>
<dbReference type="GO" id="GO:0004930">
    <property type="term" value="F:G protein-coupled receptor activity"/>
    <property type="evidence" value="ECO:0007669"/>
    <property type="project" value="InterPro"/>
</dbReference>
<sequence>MLRSLSLLVILWISQWGGTPASATSVPCTVSEECEAAVQVGSRCVGGMCTNPFYNGGCLKTMLPGWNRTRICSSQDPLEAEELGYCRHSPMDYMEVRMGSGSWESSVMNNWLLQILLSEMLDVPVSVEFGGPDVDVNLYQKEAKFDFFRTKFDRYRKELGVATRVKDCRTVTGTEGTIEPENYEACYHFHPEVWWKSTKNQSAVPELESVVDLGVLSELAIFVPKFAVERDPTLMTYIGLGGQENRRKLADTFRSPTRWGEYCSEVSPTNCTRPDPIAERAPSDEKEEMSFFVDGFFNGHFRKTENHDCDLNNSTCTGDFINAKCGWASYAKQQLYHNDIALEMRGPQANGGYSYKEQFQIYRAANATKSAVMILVYTTDPPYEEFLGSDAEMTRVMFPPPTQECLDSRIDTSDACEVNATFFELFGAPEGACDTYPQPLKKLLSNGFREITIGDGISNEFKSPAYDAVSLYQITELGYGEIFDQWLQRGPTGYDLREATCQWVIDHFDLFETFVPDSHPRTILESSESKTVGLVHAALGIAIVVALLVLVSLVVAFIKRKTKVIYYVQKEFLNLLLVGMFLVATGAILMAAPVVNWTCVVIPWATNLGYVLQLVPFYVRISAISDLATSGKQMQRVKLDLKYLYIKVAAVAFLVAAFVLVWTLVDTPEKTYEYEMSGDTTAEGETIIRAYDYCGSEQEHWMYMVFAWRALILVPSCMTAVLASRVKEDMNDTRAMSATLCANFFFLLLQTIFFLILHPSESDSDLMGYSSIFLSADTIASLAIYVLPKFLDSGEELEEDEPLPDVFVNTTIALIEVQGFTAWSSVREPVQVFKFLEQLYEHFDNIAAKKGVYKVETVGECYVAATGIPTSQSDHCLIMASFCIDCMRKMPKLVKTMEVQFGPDTSDLTLQIGIATGPVTGGFLKGRGARFQLFGDTRSTVSLIQKHGMNNRIHLSQGAAELLVKANKRSWVMEREERVHTLEKGEMKTYWLVKGFRHEYDLQDRHSCHGSVVGSEEGGNDEFATLDSEERWVEFNLEIFKGLLKQIIARREGGNIQLGSMTSKSPTQLEMSRHGSIAAEMPLEEVKEIIELPQFDKRAAKRQLDIDKVEVPDLVVQQLRDYISLVASLYNDNPFHNFAHASYVVMAVTKYMNRIIAANGMALEKGEDRNRSSVQAAIHSHTYGITSDPLTQFACVFSALIHDVDHPGVPNSQLIEEDRQVAERYKNRSVAEQKSLDVSYGLLLEDRFAALLSTICPTQQSRRRFRQLVVNSVMATDLGDQQLKELRNARWERAFANDDTSVRTSTYSTESWSNSDLESGQAPHDIRNIQINRKATIVIEHLIQAADVAHMSQHWHIYRKWNEALFKETYKAWREGRASKNPADGWFKGEIGFFDFYIIPLSRKLRDCGVFGPTSDENLNYATNNRNMWMQEGEELVKGMLQRAEAEYPAPEMCPEDEVDEMGVSARNISV</sequence>
<feature type="transmembrane region" description="Helical" evidence="7">
    <location>
        <begin position="572"/>
        <end position="595"/>
    </location>
</feature>
<dbReference type="PANTHER" id="PTHR11920:SF335">
    <property type="entry name" value="GUANYLATE CYCLASE"/>
    <property type="match status" value="1"/>
</dbReference>
<dbReference type="GO" id="GO:0007168">
    <property type="term" value="P:receptor guanylyl cyclase signaling pathway"/>
    <property type="evidence" value="ECO:0007669"/>
    <property type="project" value="TreeGrafter"/>
</dbReference>
<dbReference type="InterPro" id="IPR050401">
    <property type="entry name" value="Cyclic_nucleotide_synthase"/>
</dbReference>
<dbReference type="GO" id="GO:0001653">
    <property type="term" value="F:peptide receptor activity"/>
    <property type="evidence" value="ECO:0007669"/>
    <property type="project" value="TreeGrafter"/>
</dbReference>
<keyword evidence="5 7" id="KW-0472">Membrane</keyword>
<keyword evidence="3" id="KW-0547">Nucleotide-binding</keyword>
<feature type="transmembrane region" description="Helical" evidence="7">
    <location>
        <begin position="701"/>
        <end position="723"/>
    </location>
</feature>
<dbReference type="PANTHER" id="PTHR11920">
    <property type="entry name" value="GUANYLYL CYCLASE"/>
    <property type="match status" value="1"/>
</dbReference>
<feature type="signal peptide" evidence="8">
    <location>
        <begin position="1"/>
        <end position="23"/>
    </location>
</feature>
<feature type="domain" description="PDEase" evidence="11">
    <location>
        <begin position="1036"/>
        <end position="1368"/>
    </location>
</feature>
<feature type="transmembrane region" description="Helical" evidence="7">
    <location>
        <begin position="644"/>
        <end position="665"/>
    </location>
</feature>
<evidence type="ECO:0000256" key="1">
    <source>
        <dbReference type="ARBA" id="ARBA00004141"/>
    </source>
</evidence>
<organism evidence="12 13">
    <name type="scientific">Seminavis robusta</name>
    <dbReference type="NCBI Taxonomy" id="568900"/>
    <lineage>
        <taxon>Eukaryota</taxon>
        <taxon>Sar</taxon>
        <taxon>Stramenopiles</taxon>
        <taxon>Ochrophyta</taxon>
        <taxon>Bacillariophyta</taxon>
        <taxon>Bacillariophyceae</taxon>
        <taxon>Bacillariophycidae</taxon>
        <taxon>Naviculales</taxon>
        <taxon>Naviculaceae</taxon>
        <taxon>Seminavis</taxon>
    </lineage>
</organism>
<protein>
    <submittedName>
        <fullName evidence="12">Receptor-type guanylate cyclase gcy</fullName>
    </submittedName>
</protein>
<dbReference type="SUPFAM" id="SSF109604">
    <property type="entry name" value="HD-domain/PDEase-like"/>
    <property type="match status" value="1"/>
</dbReference>
<dbReference type="InterPro" id="IPR036971">
    <property type="entry name" value="PDEase_catalytic_dom_sf"/>
</dbReference>
<dbReference type="Pfam" id="PF00003">
    <property type="entry name" value="7tm_3"/>
    <property type="match status" value="1"/>
</dbReference>
<dbReference type="GO" id="GO:0005886">
    <property type="term" value="C:plasma membrane"/>
    <property type="evidence" value="ECO:0007669"/>
    <property type="project" value="TreeGrafter"/>
</dbReference>
<dbReference type="InterPro" id="IPR029787">
    <property type="entry name" value="Nucleotide_cyclase"/>
</dbReference>
<dbReference type="Proteomes" id="UP001153069">
    <property type="component" value="Unassembled WGS sequence"/>
</dbReference>
<keyword evidence="8" id="KW-0732">Signal</keyword>
<dbReference type="CDD" id="cd07302">
    <property type="entry name" value="CHD"/>
    <property type="match status" value="1"/>
</dbReference>
<gene>
    <name evidence="12" type="ORF">SEMRO_1083_G239410.1</name>
</gene>
<evidence type="ECO:0000256" key="6">
    <source>
        <dbReference type="ARBA" id="ARBA00023239"/>
    </source>
</evidence>